<evidence type="ECO:0000313" key="8">
    <source>
        <dbReference type="Proteomes" id="UP000377595"/>
    </source>
</evidence>
<evidence type="ECO:0000256" key="2">
    <source>
        <dbReference type="ARBA" id="ARBA00022679"/>
    </source>
</evidence>
<dbReference type="Pfam" id="PF00069">
    <property type="entry name" value="Pkinase"/>
    <property type="match status" value="1"/>
</dbReference>
<dbReference type="EC" id="2.7.11.1" evidence="1"/>
<organism evidence="7 8">
    <name type="scientific">Acrocarpospora pleiomorpha</name>
    <dbReference type="NCBI Taxonomy" id="90975"/>
    <lineage>
        <taxon>Bacteria</taxon>
        <taxon>Bacillati</taxon>
        <taxon>Actinomycetota</taxon>
        <taxon>Actinomycetes</taxon>
        <taxon>Streptosporangiales</taxon>
        <taxon>Streptosporangiaceae</taxon>
        <taxon>Acrocarpospora</taxon>
    </lineage>
</organism>
<dbReference type="EMBL" id="BLAF01000092">
    <property type="protein sequence ID" value="GES26644.1"/>
    <property type="molecule type" value="Genomic_DNA"/>
</dbReference>
<dbReference type="InterPro" id="IPR000719">
    <property type="entry name" value="Prot_kinase_dom"/>
</dbReference>
<name>A0A5M3XZW4_9ACTN</name>
<keyword evidence="2" id="KW-0808">Transferase</keyword>
<comment type="caution">
    <text evidence="7">The sequence shown here is derived from an EMBL/GenBank/DDBJ whole genome shotgun (WGS) entry which is preliminary data.</text>
</comment>
<dbReference type="RefSeq" id="WP_344318370.1">
    <property type="nucleotide sequence ID" value="NZ_BAAAHM010000061.1"/>
</dbReference>
<keyword evidence="3" id="KW-0547">Nucleotide-binding</keyword>
<keyword evidence="4" id="KW-0418">Kinase</keyword>
<evidence type="ECO:0000256" key="4">
    <source>
        <dbReference type="ARBA" id="ARBA00022777"/>
    </source>
</evidence>
<dbReference type="PANTHER" id="PTHR43671:SF13">
    <property type="entry name" value="SERINE_THREONINE-PROTEIN KINASE NEK2"/>
    <property type="match status" value="1"/>
</dbReference>
<dbReference type="GO" id="GO:0005524">
    <property type="term" value="F:ATP binding"/>
    <property type="evidence" value="ECO:0007669"/>
    <property type="project" value="UniProtKB-KW"/>
</dbReference>
<gene>
    <name evidence="7" type="ORF">Aple_095430</name>
</gene>
<dbReference type="SMART" id="SM00220">
    <property type="entry name" value="S_TKc"/>
    <property type="match status" value="1"/>
</dbReference>
<dbReference type="PANTHER" id="PTHR43671">
    <property type="entry name" value="SERINE/THREONINE-PROTEIN KINASE NEK"/>
    <property type="match status" value="1"/>
</dbReference>
<feature type="domain" description="Protein kinase" evidence="6">
    <location>
        <begin position="11"/>
        <end position="268"/>
    </location>
</feature>
<evidence type="ECO:0000259" key="6">
    <source>
        <dbReference type="PROSITE" id="PS50011"/>
    </source>
</evidence>
<dbReference type="Gene3D" id="1.10.510.10">
    <property type="entry name" value="Transferase(Phosphotransferase) domain 1"/>
    <property type="match status" value="1"/>
</dbReference>
<dbReference type="InterPro" id="IPR011009">
    <property type="entry name" value="Kinase-like_dom_sf"/>
</dbReference>
<evidence type="ECO:0000256" key="3">
    <source>
        <dbReference type="ARBA" id="ARBA00022741"/>
    </source>
</evidence>
<dbReference type="PROSITE" id="PS50011">
    <property type="entry name" value="PROTEIN_KINASE_DOM"/>
    <property type="match status" value="1"/>
</dbReference>
<dbReference type="InterPro" id="IPR050660">
    <property type="entry name" value="NEK_Ser/Thr_kinase"/>
</dbReference>
<protein>
    <recommendedName>
        <fullName evidence="1">non-specific serine/threonine protein kinase</fullName>
        <ecNumber evidence="1">2.7.11.1</ecNumber>
    </recommendedName>
</protein>
<evidence type="ECO:0000256" key="5">
    <source>
        <dbReference type="ARBA" id="ARBA00022840"/>
    </source>
</evidence>
<keyword evidence="8" id="KW-1185">Reference proteome</keyword>
<sequence length="297" mass="32429">MNVGTVIDDRYRVIRSLGEGACGAVVVAQDLAEGREVAVKIQPERSFEESDVFAEGREEFVREACNLEKLSGIRGIPECHGTGLYRGRRYVVMDLVTGMTLEKFAVNPGAHMTAVAASVLGQLCEILWEVHSRQMVHRDIKPANIMVELNGEIRLLDLGFALECGVVPAWPSGTLGYSAPEQYLPGNRATVACEIFSLGCVLFEMIAHTLPYDGNARGATRASQAFAPGRLSALDPTLRDLGLAMVAVDPADRPADVIEVLRYLKPVLPLPGSARHAKLRPPDVTTWYRKRRGIPLP</sequence>
<reference evidence="7 8" key="1">
    <citation type="submission" date="2019-10" db="EMBL/GenBank/DDBJ databases">
        <title>Whole genome shotgun sequence of Acrocarpospora pleiomorpha NBRC 16267.</title>
        <authorList>
            <person name="Ichikawa N."/>
            <person name="Kimura A."/>
            <person name="Kitahashi Y."/>
            <person name="Komaki H."/>
            <person name="Oguchi A."/>
        </authorList>
    </citation>
    <scope>NUCLEOTIDE SEQUENCE [LARGE SCALE GENOMIC DNA]</scope>
    <source>
        <strain evidence="7 8">NBRC 16267</strain>
    </source>
</reference>
<dbReference type="SUPFAM" id="SSF56112">
    <property type="entry name" value="Protein kinase-like (PK-like)"/>
    <property type="match status" value="1"/>
</dbReference>
<proteinExistence type="predicted"/>
<evidence type="ECO:0000256" key="1">
    <source>
        <dbReference type="ARBA" id="ARBA00012513"/>
    </source>
</evidence>
<keyword evidence="5" id="KW-0067">ATP-binding</keyword>
<dbReference type="CDD" id="cd14014">
    <property type="entry name" value="STKc_PknB_like"/>
    <property type="match status" value="1"/>
</dbReference>
<evidence type="ECO:0000313" key="7">
    <source>
        <dbReference type="EMBL" id="GES26644.1"/>
    </source>
</evidence>
<dbReference type="Proteomes" id="UP000377595">
    <property type="component" value="Unassembled WGS sequence"/>
</dbReference>
<dbReference type="InterPro" id="IPR008271">
    <property type="entry name" value="Ser/Thr_kinase_AS"/>
</dbReference>
<accession>A0A5M3XZW4</accession>
<dbReference type="GO" id="GO:0004674">
    <property type="term" value="F:protein serine/threonine kinase activity"/>
    <property type="evidence" value="ECO:0007669"/>
    <property type="project" value="UniProtKB-EC"/>
</dbReference>
<dbReference type="PROSITE" id="PS00108">
    <property type="entry name" value="PROTEIN_KINASE_ST"/>
    <property type="match status" value="1"/>
</dbReference>
<dbReference type="AlphaFoldDB" id="A0A5M3XZW4"/>